<reference evidence="2" key="1">
    <citation type="submission" date="2019-08" db="EMBL/GenBank/DDBJ databases">
        <authorList>
            <person name="Kucharzyk K."/>
            <person name="Murdoch R.W."/>
            <person name="Higgins S."/>
            <person name="Loffler F."/>
        </authorList>
    </citation>
    <scope>NUCLEOTIDE SEQUENCE</scope>
</reference>
<keyword evidence="1" id="KW-0472">Membrane</keyword>
<dbReference type="Pfam" id="PF16481">
    <property type="entry name" value="DUF5058"/>
    <property type="match status" value="1"/>
</dbReference>
<organism evidence="2">
    <name type="scientific">bioreactor metagenome</name>
    <dbReference type="NCBI Taxonomy" id="1076179"/>
    <lineage>
        <taxon>unclassified sequences</taxon>
        <taxon>metagenomes</taxon>
        <taxon>ecological metagenomes</taxon>
    </lineage>
</organism>
<protein>
    <submittedName>
        <fullName evidence="2">Uncharacterized protein</fullName>
    </submittedName>
</protein>
<gene>
    <name evidence="2" type="ORF">SDC9_126454</name>
</gene>
<feature type="transmembrane region" description="Helical" evidence="1">
    <location>
        <begin position="6"/>
        <end position="25"/>
    </location>
</feature>
<keyword evidence="1" id="KW-0812">Transmembrane</keyword>
<dbReference type="InterPro" id="IPR032479">
    <property type="entry name" value="DUF5058"/>
</dbReference>
<evidence type="ECO:0000256" key="1">
    <source>
        <dbReference type="SAM" id="Phobius"/>
    </source>
</evidence>
<dbReference type="EMBL" id="VSSQ01029335">
    <property type="protein sequence ID" value="MPM79421.1"/>
    <property type="molecule type" value="Genomic_DNA"/>
</dbReference>
<proteinExistence type="predicted"/>
<name>A0A645CR72_9ZZZZ</name>
<evidence type="ECO:0000313" key="2">
    <source>
        <dbReference type="EMBL" id="MPM79421.1"/>
    </source>
</evidence>
<comment type="caution">
    <text evidence="2">The sequence shown here is derived from an EMBL/GenBank/DDBJ whole genome shotgun (WGS) entry which is preliminary data.</text>
</comment>
<keyword evidence="1" id="KW-1133">Transmembrane helix</keyword>
<dbReference type="AlphaFoldDB" id="A0A645CR72"/>
<sequence>MGVIKSAAVFTVAPAVGIFMGVITLSKKLGLPLPLPWLRLSIIGALTYEPTAADQAAQGMGTSLAAPEAPTAQQYVAAWALLR</sequence>
<accession>A0A645CR72</accession>